<gene>
    <name evidence="1" type="ORF">PNW00_02045</name>
</gene>
<dbReference type="Proteomes" id="UP001213042">
    <property type="component" value="Unassembled WGS sequence"/>
</dbReference>
<evidence type="ECO:0000313" key="1">
    <source>
        <dbReference type="EMBL" id="MDB8749225.1"/>
    </source>
</evidence>
<name>A0AAW6EBL0_9FIRM</name>
<organism evidence="1 2">
    <name type="scientific">Ruminococcus bicirculans</name>
    <name type="common">ex Wegman et al. 2014</name>
    <dbReference type="NCBI Taxonomy" id="1160721"/>
    <lineage>
        <taxon>Bacteria</taxon>
        <taxon>Bacillati</taxon>
        <taxon>Bacillota</taxon>
        <taxon>Clostridia</taxon>
        <taxon>Eubacteriales</taxon>
        <taxon>Oscillospiraceae</taxon>
        <taxon>Ruminococcus</taxon>
    </lineage>
</organism>
<evidence type="ECO:0000313" key="2">
    <source>
        <dbReference type="Proteomes" id="UP001213042"/>
    </source>
</evidence>
<proteinExistence type="predicted"/>
<dbReference type="AlphaFoldDB" id="A0AAW6EBL0"/>
<comment type="caution">
    <text evidence="1">The sequence shown here is derived from an EMBL/GenBank/DDBJ whole genome shotgun (WGS) entry which is preliminary data.</text>
</comment>
<reference evidence="1" key="1">
    <citation type="submission" date="2023-01" db="EMBL/GenBank/DDBJ databases">
        <title>Human gut microbiome strain richness.</title>
        <authorList>
            <person name="Chen-Liaw A."/>
        </authorList>
    </citation>
    <scope>NUCLEOTIDE SEQUENCE</scope>
    <source>
        <strain evidence="1">D43st1_D9_D43t1_170807</strain>
    </source>
</reference>
<dbReference type="InterPro" id="IPR027417">
    <property type="entry name" value="P-loop_NTPase"/>
</dbReference>
<accession>A0AAW6EBL0</accession>
<dbReference type="RefSeq" id="WP_117957786.1">
    <property type="nucleotide sequence ID" value="NZ_JADMWL010000002.1"/>
</dbReference>
<dbReference type="EMBL" id="JAQMLU010000002">
    <property type="protein sequence ID" value="MDB8749225.1"/>
    <property type="molecule type" value="Genomic_DNA"/>
</dbReference>
<dbReference type="Gene3D" id="3.40.50.300">
    <property type="entry name" value="P-loop containing nucleotide triphosphate hydrolases"/>
    <property type="match status" value="1"/>
</dbReference>
<dbReference type="SUPFAM" id="SSF52540">
    <property type="entry name" value="P-loop containing nucleoside triphosphate hydrolases"/>
    <property type="match status" value="1"/>
</dbReference>
<evidence type="ECO:0008006" key="3">
    <source>
        <dbReference type="Google" id="ProtNLM"/>
    </source>
</evidence>
<sequence length="594" mass="69029">MNIIKRIKIENIKGKDNWELTFDDFNANQPNIIVAPNGYGKSTLAVAFEAASRGCIKLKPKDYYMQDVSNHPMLEIELLGDHRGVYTTTDSEGGISKNFTVYTINSPLYAKNTTREFGGNTAATADLRVEDVIIFDKIPPKAELKYSYSKLRDWFGDKSKLFVNIGKMLLSYHNIDLLLSNIESIKKCCTQRTIQKKMSTFLSDCSDKGTAKFIKSSISDEKTDELYGVIHLKELLKVIDDMEGKDYDWRKIDTILTAIQICKLMTELGDWKELKKVHQYLYYKQVKSILDERLKMFNTTGRSITTHEKNKKLLVSFERADSMSNGERDVLSFIANLTKFEVVFSKPMGILVIDEVFDYLDGSKLLAVQYYLSKLVNECKRNNKLLFPIIFTHLDPNVFSNYYFKKKNIHYISCYSRIDLGSSIVKLLRLREKTDNSNLKQEIGAYYLHYHSQNHSPSELLLNNMDSDFHYNSEEFREAVYNEIRTKYLSTNNTMYDPLMVIIGIRLKIEEDIFHSLQVNQQREFLETHKVINKLVFAEKKGIDIPELYYLLQPLYNDGLHLGKDDKLVKQKIKSCYLKTDNLHIKHMIEELFT</sequence>
<protein>
    <recommendedName>
        <fullName evidence="3">Rad50/SbcC-type AAA domain-containing protein</fullName>
    </recommendedName>
</protein>